<dbReference type="InterPro" id="IPR000843">
    <property type="entry name" value="HTH_LacI"/>
</dbReference>
<keyword evidence="2 6" id="KW-0238">DNA-binding</keyword>
<dbReference type="Pfam" id="PF13377">
    <property type="entry name" value="Peripla_BP_3"/>
    <property type="match status" value="1"/>
</dbReference>
<reference evidence="6" key="2">
    <citation type="journal article" date="2021" name="PeerJ">
        <title>Extensive microbial diversity within the chicken gut microbiome revealed by metagenomics and culture.</title>
        <authorList>
            <person name="Gilroy R."/>
            <person name="Ravi A."/>
            <person name="Getino M."/>
            <person name="Pursley I."/>
            <person name="Horton D.L."/>
            <person name="Alikhan N.F."/>
            <person name="Baker D."/>
            <person name="Gharbi K."/>
            <person name="Hall N."/>
            <person name="Watson M."/>
            <person name="Adriaenssens E.M."/>
            <person name="Foster-Nyarko E."/>
            <person name="Jarju S."/>
            <person name="Secka A."/>
            <person name="Antonio M."/>
            <person name="Oren A."/>
            <person name="Chaudhuri R.R."/>
            <person name="La Ragione R."/>
            <person name="Hildebrand F."/>
            <person name="Pallen M.J."/>
        </authorList>
    </citation>
    <scope>NUCLEOTIDE SEQUENCE</scope>
    <source>
        <strain evidence="6">CHK123-3438</strain>
    </source>
</reference>
<organism evidence="6 7">
    <name type="scientific">Candidatus Caccovicinus merdipullorum</name>
    <dbReference type="NCBI Taxonomy" id="2840724"/>
    <lineage>
        <taxon>Bacteria</taxon>
        <taxon>Bacillati</taxon>
        <taxon>Bacillota</taxon>
        <taxon>Clostridia</taxon>
        <taxon>Eubacteriales</taxon>
        <taxon>Candidatus Caccovicinus</taxon>
    </lineage>
</organism>
<dbReference type="GO" id="GO:0000976">
    <property type="term" value="F:transcription cis-regulatory region binding"/>
    <property type="evidence" value="ECO:0007669"/>
    <property type="project" value="TreeGrafter"/>
</dbReference>
<evidence type="ECO:0000313" key="7">
    <source>
        <dbReference type="Proteomes" id="UP000886860"/>
    </source>
</evidence>
<feature type="domain" description="HTH lacI-type" evidence="4">
    <location>
        <begin position="4"/>
        <end position="59"/>
    </location>
</feature>
<feature type="domain" description="HTH cro/C1-type" evidence="5">
    <location>
        <begin position="2"/>
        <end position="29"/>
    </location>
</feature>
<name>A0A9D1KEJ8_9FIRM</name>
<dbReference type="GO" id="GO:0003700">
    <property type="term" value="F:DNA-binding transcription factor activity"/>
    <property type="evidence" value="ECO:0007669"/>
    <property type="project" value="TreeGrafter"/>
</dbReference>
<dbReference type="Proteomes" id="UP000886860">
    <property type="component" value="Unassembled WGS sequence"/>
</dbReference>
<evidence type="ECO:0000259" key="5">
    <source>
        <dbReference type="PROSITE" id="PS50943"/>
    </source>
</evidence>
<accession>A0A9D1KEJ8</accession>
<dbReference type="PROSITE" id="PS00356">
    <property type="entry name" value="HTH_LACI_1"/>
    <property type="match status" value="1"/>
</dbReference>
<dbReference type="PROSITE" id="PS50932">
    <property type="entry name" value="HTH_LACI_2"/>
    <property type="match status" value="1"/>
</dbReference>
<evidence type="ECO:0000256" key="1">
    <source>
        <dbReference type="ARBA" id="ARBA00023015"/>
    </source>
</evidence>
<sequence>MKKLTINEIAEKAGVSKTTVSFYLNGKTNKMSEETMERIRKIIEETGYEPNAAARAIKTRPGASAGTIGVILGDLSQPLASRALKGIEEEARESGYQVVVGSSGMLFSREQEYIENMSRLGVSGFIIQATYRFGVLGMELEKKKKNLVYLDVSPYDSNGKCVKSGNYNSVYEAITQCAKKGYEQFIMISDGSQDDSGGVGNSQGFKDALRTAGLPFKTYYMNQDATTEEIYDYLKRQIRPEMKTLIYVSDASALANVYLAIKEFPDYQSLMPRTIGLIGFDVTGWTKTTTPAISSIVIPAYQEGRFAARKLLEMINGSGDSKEVILKNVIRWRESTM</sequence>
<dbReference type="Pfam" id="PF00356">
    <property type="entry name" value="LacI"/>
    <property type="match status" value="1"/>
</dbReference>
<gene>
    <name evidence="6" type="ORF">IAB60_05665</name>
</gene>
<evidence type="ECO:0000313" key="6">
    <source>
        <dbReference type="EMBL" id="HIT41578.1"/>
    </source>
</evidence>
<proteinExistence type="predicted"/>
<dbReference type="SUPFAM" id="SSF53822">
    <property type="entry name" value="Periplasmic binding protein-like I"/>
    <property type="match status" value="1"/>
</dbReference>
<evidence type="ECO:0000259" key="4">
    <source>
        <dbReference type="PROSITE" id="PS50932"/>
    </source>
</evidence>
<comment type="caution">
    <text evidence="6">The sequence shown here is derived from an EMBL/GenBank/DDBJ whole genome shotgun (WGS) entry which is preliminary data.</text>
</comment>
<dbReference type="AlphaFoldDB" id="A0A9D1KEJ8"/>
<keyword evidence="1" id="KW-0805">Transcription regulation</keyword>
<dbReference type="InterPro" id="IPR001387">
    <property type="entry name" value="Cro/C1-type_HTH"/>
</dbReference>
<dbReference type="CDD" id="cd01392">
    <property type="entry name" value="HTH_LacI"/>
    <property type="match status" value="1"/>
</dbReference>
<dbReference type="PANTHER" id="PTHR30146">
    <property type="entry name" value="LACI-RELATED TRANSCRIPTIONAL REPRESSOR"/>
    <property type="match status" value="1"/>
</dbReference>
<dbReference type="PANTHER" id="PTHR30146:SF154">
    <property type="entry name" value="TRANSCRIPTION REGULATOR, MEMBER OF GALR FAMILY"/>
    <property type="match status" value="1"/>
</dbReference>
<dbReference type="Gene3D" id="3.40.50.2300">
    <property type="match status" value="2"/>
</dbReference>
<dbReference type="EMBL" id="DVKS01000094">
    <property type="protein sequence ID" value="HIT41578.1"/>
    <property type="molecule type" value="Genomic_DNA"/>
</dbReference>
<dbReference type="InterPro" id="IPR028082">
    <property type="entry name" value="Peripla_BP_I"/>
</dbReference>
<dbReference type="Gene3D" id="1.10.260.40">
    <property type="entry name" value="lambda repressor-like DNA-binding domains"/>
    <property type="match status" value="1"/>
</dbReference>
<keyword evidence="3" id="KW-0804">Transcription</keyword>
<reference evidence="6" key="1">
    <citation type="submission" date="2020-10" db="EMBL/GenBank/DDBJ databases">
        <authorList>
            <person name="Gilroy R."/>
        </authorList>
    </citation>
    <scope>NUCLEOTIDE SEQUENCE</scope>
    <source>
        <strain evidence="6">CHK123-3438</strain>
    </source>
</reference>
<protein>
    <submittedName>
        <fullName evidence="6">LacI family DNA-binding transcriptional regulator</fullName>
    </submittedName>
</protein>
<dbReference type="PROSITE" id="PS50943">
    <property type="entry name" value="HTH_CROC1"/>
    <property type="match status" value="1"/>
</dbReference>
<dbReference type="InterPro" id="IPR010982">
    <property type="entry name" value="Lambda_DNA-bd_dom_sf"/>
</dbReference>
<evidence type="ECO:0000256" key="2">
    <source>
        <dbReference type="ARBA" id="ARBA00023125"/>
    </source>
</evidence>
<dbReference type="InterPro" id="IPR046335">
    <property type="entry name" value="LacI/GalR-like_sensor"/>
</dbReference>
<dbReference type="SMART" id="SM00354">
    <property type="entry name" value="HTH_LACI"/>
    <property type="match status" value="1"/>
</dbReference>
<dbReference type="SUPFAM" id="SSF47413">
    <property type="entry name" value="lambda repressor-like DNA-binding domains"/>
    <property type="match status" value="1"/>
</dbReference>
<evidence type="ECO:0000256" key="3">
    <source>
        <dbReference type="ARBA" id="ARBA00023163"/>
    </source>
</evidence>